<dbReference type="AlphaFoldDB" id="B9L5B5"/>
<proteinExistence type="predicted"/>
<keyword evidence="2" id="KW-0812">Transmembrane</keyword>
<dbReference type="GO" id="GO:0016301">
    <property type="term" value="F:kinase activity"/>
    <property type="evidence" value="ECO:0007669"/>
    <property type="project" value="UniProtKB-KW"/>
</dbReference>
<keyword evidence="3" id="KW-1185">Reference proteome</keyword>
<gene>
    <name evidence="2" type="ordered locus">trd_A0042</name>
</gene>
<organism evidence="2 3">
    <name type="scientific">Thermomicrobium roseum (strain ATCC 27502 / DSM 5159 / P-2)</name>
    <dbReference type="NCBI Taxonomy" id="309801"/>
    <lineage>
        <taxon>Bacteria</taxon>
        <taxon>Pseudomonadati</taxon>
        <taxon>Thermomicrobiota</taxon>
        <taxon>Thermomicrobia</taxon>
        <taxon>Thermomicrobiales</taxon>
        <taxon>Thermomicrobiaceae</taxon>
        <taxon>Thermomicrobium</taxon>
    </lineage>
</organism>
<keyword evidence="2" id="KW-0808">Transferase</keyword>
<evidence type="ECO:0000256" key="1">
    <source>
        <dbReference type="SAM" id="MobiDB-lite"/>
    </source>
</evidence>
<evidence type="ECO:0000313" key="2">
    <source>
        <dbReference type="EMBL" id="ACM06660.1"/>
    </source>
</evidence>
<keyword evidence="2" id="KW-0418">Kinase</keyword>
<dbReference type="EMBL" id="CP001276">
    <property type="protein sequence ID" value="ACM06660.1"/>
    <property type="molecule type" value="Genomic_DNA"/>
</dbReference>
<keyword evidence="2" id="KW-0614">Plasmid</keyword>
<accession>B9L5B5</accession>
<sequence>MEMQVVALIGLLAIASLTAWSSATLWRRQRKLEELVSELAASLGQRSGEGELAPRTDEGEDQLPGLADLVASLKAADRQTVEDLLRTPVDLPRATAIEVDRPTERAARFGFPSRSHPQGWEA</sequence>
<protein>
    <submittedName>
        <fullName evidence="2">Putative transmembrane sensory transduction histidine kinase for metal resistance</fullName>
    </submittedName>
</protein>
<feature type="compositionally biased region" description="Basic and acidic residues" evidence="1">
    <location>
        <begin position="48"/>
        <end position="57"/>
    </location>
</feature>
<geneLocation type="plasmid" evidence="3">
    <name>Tros</name>
</geneLocation>
<dbReference type="HOGENOM" id="CLU_2025667_0_0_0"/>
<name>B9L5B5_THERP</name>
<reference evidence="2 3" key="1">
    <citation type="journal article" date="2009" name="PLoS ONE">
        <title>Complete genome sequence of the aerobic CO-oxidizing thermophile Thermomicrobium roseum.</title>
        <authorList>
            <person name="Wu D."/>
            <person name="Raymond J."/>
            <person name="Wu M."/>
            <person name="Chatterji S."/>
            <person name="Ren Q."/>
            <person name="Graham J.E."/>
            <person name="Bryant D.A."/>
            <person name="Robb F."/>
            <person name="Colman A."/>
            <person name="Tallon L.J."/>
            <person name="Badger J.H."/>
            <person name="Madupu R."/>
            <person name="Ward N.L."/>
            <person name="Eisen J.A."/>
        </authorList>
    </citation>
    <scope>NUCLEOTIDE SEQUENCE [LARGE SCALE GENOMIC DNA]</scope>
    <source>
        <strain evidence="3">ATCC 27502 / DSM 5159 / P-2</strain>
        <plasmid evidence="2">unnamed</plasmid>
    </source>
</reference>
<keyword evidence="2" id="KW-0472">Membrane</keyword>
<evidence type="ECO:0000313" key="3">
    <source>
        <dbReference type="Proteomes" id="UP000000447"/>
    </source>
</evidence>
<dbReference type="Proteomes" id="UP000000447">
    <property type="component" value="Plasmid unnamed"/>
</dbReference>
<feature type="region of interest" description="Disordered" evidence="1">
    <location>
        <begin position="42"/>
        <end position="62"/>
    </location>
</feature>
<dbReference type="KEGG" id="tro:trd_A0042"/>